<keyword evidence="1" id="KW-0732">Signal</keyword>
<name>A0AAV9CI63_ACOCL</name>
<organism evidence="2 3">
    <name type="scientific">Acorus calamus</name>
    <name type="common">Sweet flag</name>
    <dbReference type="NCBI Taxonomy" id="4465"/>
    <lineage>
        <taxon>Eukaryota</taxon>
        <taxon>Viridiplantae</taxon>
        <taxon>Streptophyta</taxon>
        <taxon>Embryophyta</taxon>
        <taxon>Tracheophyta</taxon>
        <taxon>Spermatophyta</taxon>
        <taxon>Magnoliopsida</taxon>
        <taxon>Liliopsida</taxon>
        <taxon>Acoraceae</taxon>
        <taxon>Acorus</taxon>
    </lineage>
</organism>
<dbReference type="Proteomes" id="UP001180020">
    <property type="component" value="Unassembled WGS sequence"/>
</dbReference>
<reference evidence="2" key="2">
    <citation type="submission" date="2023-06" db="EMBL/GenBank/DDBJ databases">
        <authorList>
            <person name="Ma L."/>
            <person name="Liu K.-W."/>
            <person name="Li Z."/>
            <person name="Hsiao Y.-Y."/>
            <person name="Qi Y."/>
            <person name="Fu T."/>
            <person name="Tang G."/>
            <person name="Zhang D."/>
            <person name="Sun W.-H."/>
            <person name="Liu D.-K."/>
            <person name="Li Y."/>
            <person name="Chen G.-Z."/>
            <person name="Liu X.-D."/>
            <person name="Liao X.-Y."/>
            <person name="Jiang Y.-T."/>
            <person name="Yu X."/>
            <person name="Hao Y."/>
            <person name="Huang J."/>
            <person name="Zhao X.-W."/>
            <person name="Ke S."/>
            <person name="Chen Y.-Y."/>
            <person name="Wu W.-L."/>
            <person name="Hsu J.-L."/>
            <person name="Lin Y.-F."/>
            <person name="Huang M.-D."/>
            <person name="Li C.-Y."/>
            <person name="Huang L."/>
            <person name="Wang Z.-W."/>
            <person name="Zhao X."/>
            <person name="Zhong W.-Y."/>
            <person name="Peng D.-H."/>
            <person name="Ahmad S."/>
            <person name="Lan S."/>
            <person name="Zhang J.-S."/>
            <person name="Tsai W.-C."/>
            <person name="Van De Peer Y."/>
            <person name="Liu Z.-J."/>
        </authorList>
    </citation>
    <scope>NUCLEOTIDE SEQUENCE</scope>
    <source>
        <strain evidence="2">CP</strain>
        <tissue evidence="2">Leaves</tissue>
    </source>
</reference>
<protein>
    <submittedName>
        <fullName evidence="2">Uncharacterized protein</fullName>
    </submittedName>
</protein>
<accession>A0AAV9CI63</accession>
<gene>
    <name evidence="2" type="ORF">QJS10_CPB19g01441</name>
</gene>
<evidence type="ECO:0000313" key="3">
    <source>
        <dbReference type="Proteomes" id="UP001180020"/>
    </source>
</evidence>
<evidence type="ECO:0000313" key="2">
    <source>
        <dbReference type="EMBL" id="KAK1288600.1"/>
    </source>
</evidence>
<proteinExistence type="predicted"/>
<reference evidence="2" key="1">
    <citation type="journal article" date="2023" name="Nat. Commun.">
        <title>Diploid and tetraploid genomes of Acorus and the evolution of monocots.</title>
        <authorList>
            <person name="Ma L."/>
            <person name="Liu K.W."/>
            <person name="Li Z."/>
            <person name="Hsiao Y.Y."/>
            <person name="Qi Y."/>
            <person name="Fu T."/>
            <person name="Tang G.D."/>
            <person name="Zhang D."/>
            <person name="Sun W.H."/>
            <person name="Liu D.K."/>
            <person name="Li Y."/>
            <person name="Chen G.Z."/>
            <person name="Liu X.D."/>
            <person name="Liao X.Y."/>
            <person name="Jiang Y.T."/>
            <person name="Yu X."/>
            <person name="Hao Y."/>
            <person name="Huang J."/>
            <person name="Zhao X.W."/>
            <person name="Ke S."/>
            <person name="Chen Y.Y."/>
            <person name="Wu W.L."/>
            <person name="Hsu J.L."/>
            <person name="Lin Y.F."/>
            <person name="Huang M.D."/>
            <person name="Li C.Y."/>
            <person name="Huang L."/>
            <person name="Wang Z.W."/>
            <person name="Zhao X."/>
            <person name="Zhong W.Y."/>
            <person name="Peng D.H."/>
            <person name="Ahmad S."/>
            <person name="Lan S."/>
            <person name="Zhang J.S."/>
            <person name="Tsai W.C."/>
            <person name="Van de Peer Y."/>
            <person name="Liu Z.J."/>
        </authorList>
    </citation>
    <scope>NUCLEOTIDE SEQUENCE</scope>
    <source>
        <strain evidence="2">CP</strain>
    </source>
</reference>
<evidence type="ECO:0000256" key="1">
    <source>
        <dbReference type="SAM" id="SignalP"/>
    </source>
</evidence>
<feature type="signal peptide" evidence="1">
    <location>
        <begin position="1"/>
        <end position="16"/>
    </location>
</feature>
<feature type="chain" id="PRO_5043989959" evidence="1">
    <location>
        <begin position="17"/>
        <end position="86"/>
    </location>
</feature>
<dbReference type="AlphaFoldDB" id="A0AAV9CI63"/>
<comment type="caution">
    <text evidence="2">The sequence shown here is derived from an EMBL/GenBank/DDBJ whole genome shotgun (WGS) entry which is preliminary data.</text>
</comment>
<dbReference type="EMBL" id="JAUJYO010000019">
    <property type="protein sequence ID" value="KAK1288600.1"/>
    <property type="molecule type" value="Genomic_DNA"/>
</dbReference>
<keyword evidence="3" id="KW-1185">Reference proteome</keyword>
<sequence>MRFGFLMGNMTGMVVARMVFFSSELGTYEVFRDDEGRVYMMGLVGAVEKGMKVRLIETLRREHNRCHILETPVDEADSSIFAQERR</sequence>